<evidence type="ECO:0000313" key="15">
    <source>
        <dbReference type="EMBL" id="KAE9411164.1"/>
    </source>
</evidence>
<dbReference type="GO" id="GO:0005506">
    <property type="term" value="F:iron ion binding"/>
    <property type="evidence" value="ECO:0007669"/>
    <property type="project" value="InterPro"/>
</dbReference>
<dbReference type="GO" id="GO:0016020">
    <property type="term" value="C:membrane"/>
    <property type="evidence" value="ECO:0007669"/>
    <property type="project" value="UniProtKB-SubCell"/>
</dbReference>
<keyword evidence="9" id="KW-0560">Oxidoreductase</keyword>
<feature type="transmembrane region" description="Helical" evidence="14">
    <location>
        <begin position="7"/>
        <end position="28"/>
    </location>
</feature>
<dbReference type="AlphaFoldDB" id="A0A6A4IUA3"/>
<dbReference type="PANTHER" id="PTHR24305:SF166">
    <property type="entry name" value="CYTOCHROME P450 12A4, MITOCHONDRIAL-RELATED"/>
    <property type="match status" value="1"/>
</dbReference>
<comment type="pathway">
    <text evidence="3">Secondary metabolite biosynthesis; terpenoid biosynthesis.</text>
</comment>
<keyword evidence="5 13" id="KW-0349">Heme</keyword>
<dbReference type="GO" id="GO:0020037">
    <property type="term" value="F:heme binding"/>
    <property type="evidence" value="ECO:0007669"/>
    <property type="project" value="InterPro"/>
</dbReference>
<dbReference type="InterPro" id="IPR001128">
    <property type="entry name" value="Cyt_P450"/>
</dbReference>
<dbReference type="GO" id="GO:0004497">
    <property type="term" value="F:monooxygenase activity"/>
    <property type="evidence" value="ECO:0007669"/>
    <property type="project" value="UniProtKB-KW"/>
</dbReference>
<evidence type="ECO:0000256" key="4">
    <source>
        <dbReference type="ARBA" id="ARBA00010617"/>
    </source>
</evidence>
<dbReference type="InterPro" id="IPR050121">
    <property type="entry name" value="Cytochrome_P450_monoxygenase"/>
</dbReference>
<evidence type="ECO:0000256" key="7">
    <source>
        <dbReference type="ARBA" id="ARBA00022723"/>
    </source>
</evidence>
<comment type="similarity">
    <text evidence="4">Belongs to the cytochrome P450 family.</text>
</comment>
<keyword evidence="11 15" id="KW-0503">Monooxygenase</keyword>
<gene>
    <name evidence="15" type="ORF">BT96DRAFT_968705</name>
</gene>
<dbReference type="InterPro" id="IPR036396">
    <property type="entry name" value="Cyt_P450_sf"/>
</dbReference>
<evidence type="ECO:0000256" key="12">
    <source>
        <dbReference type="ARBA" id="ARBA00023136"/>
    </source>
</evidence>
<keyword evidence="12 14" id="KW-0472">Membrane</keyword>
<dbReference type="InterPro" id="IPR002403">
    <property type="entry name" value="Cyt_P450_E_grp-IV"/>
</dbReference>
<evidence type="ECO:0000256" key="2">
    <source>
        <dbReference type="ARBA" id="ARBA00004370"/>
    </source>
</evidence>
<dbReference type="PRINTS" id="PR00465">
    <property type="entry name" value="EP450IV"/>
</dbReference>
<reference evidence="15" key="1">
    <citation type="journal article" date="2019" name="Environ. Microbiol.">
        <title>Fungal ecological strategies reflected in gene transcription - a case study of two litter decomposers.</title>
        <authorList>
            <person name="Barbi F."/>
            <person name="Kohler A."/>
            <person name="Barry K."/>
            <person name="Baskaran P."/>
            <person name="Daum C."/>
            <person name="Fauchery L."/>
            <person name="Ihrmark K."/>
            <person name="Kuo A."/>
            <person name="LaButti K."/>
            <person name="Lipzen A."/>
            <person name="Morin E."/>
            <person name="Grigoriev I.V."/>
            <person name="Henrissat B."/>
            <person name="Lindahl B."/>
            <person name="Martin F."/>
        </authorList>
    </citation>
    <scope>NUCLEOTIDE SEQUENCE</scope>
    <source>
        <strain evidence="15">JB14</strain>
    </source>
</reference>
<evidence type="ECO:0000256" key="1">
    <source>
        <dbReference type="ARBA" id="ARBA00001971"/>
    </source>
</evidence>
<keyword evidence="7 13" id="KW-0479">Metal-binding</keyword>
<dbReference type="SUPFAM" id="SSF48264">
    <property type="entry name" value="Cytochrome P450"/>
    <property type="match status" value="1"/>
</dbReference>
<dbReference type="PANTHER" id="PTHR24305">
    <property type="entry name" value="CYTOCHROME P450"/>
    <property type="match status" value="1"/>
</dbReference>
<keyword evidence="8 14" id="KW-1133">Transmembrane helix</keyword>
<feature type="binding site" description="axial binding residue" evidence="13">
    <location>
        <position position="473"/>
    </location>
    <ligand>
        <name>heme</name>
        <dbReference type="ChEBI" id="CHEBI:30413"/>
    </ligand>
    <ligandPart>
        <name>Fe</name>
        <dbReference type="ChEBI" id="CHEBI:18248"/>
    </ligandPart>
</feature>
<name>A0A6A4IUA3_9AGAR</name>
<keyword evidence="10 13" id="KW-0408">Iron</keyword>
<protein>
    <submittedName>
        <fullName evidence="15">Cytochrome P450 monooxygenase</fullName>
    </submittedName>
</protein>
<evidence type="ECO:0000256" key="3">
    <source>
        <dbReference type="ARBA" id="ARBA00004721"/>
    </source>
</evidence>
<dbReference type="CDD" id="cd11069">
    <property type="entry name" value="CYP_FUM15-like"/>
    <property type="match status" value="1"/>
</dbReference>
<organism evidence="15 16">
    <name type="scientific">Gymnopus androsaceus JB14</name>
    <dbReference type="NCBI Taxonomy" id="1447944"/>
    <lineage>
        <taxon>Eukaryota</taxon>
        <taxon>Fungi</taxon>
        <taxon>Dikarya</taxon>
        <taxon>Basidiomycota</taxon>
        <taxon>Agaricomycotina</taxon>
        <taxon>Agaricomycetes</taxon>
        <taxon>Agaricomycetidae</taxon>
        <taxon>Agaricales</taxon>
        <taxon>Marasmiineae</taxon>
        <taxon>Omphalotaceae</taxon>
        <taxon>Gymnopus</taxon>
    </lineage>
</organism>
<comment type="cofactor">
    <cofactor evidence="1 13">
        <name>heme</name>
        <dbReference type="ChEBI" id="CHEBI:30413"/>
    </cofactor>
</comment>
<evidence type="ECO:0000313" key="16">
    <source>
        <dbReference type="Proteomes" id="UP000799118"/>
    </source>
</evidence>
<comment type="subcellular location">
    <subcellularLocation>
        <location evidence="2">Membrane</location>
    </subcellularLocation>
</comment>
<evidence type="ECO:0000256" key="10">
    <source>
        <dbReference type="ARBA" id="ARBA00023004"/>
    </source>
</evidence>
<evidence type="ECO:0000256" key="14">
    <source>
        <dbReference type="SAM" id="Phobius"/>
    </source>
</evidence>
<evidence type="ECO:0000256" key="5">
    <source>
        <dbReference type="ARBA" id="ARBA00022617"/>
    </source>
</evidence>
<evidence type="ECO:0000256" key="6">
    <source>
        <dbReference type="ARBA" id="ARBA00022692"/>
    </source>
</evidence>
<keyword evidence="16" id="KW-1185">Reference proteome</keyword>
<evidence type="ECO:0000256" key="11">
    <source>
        <dbReference type="ARBA" id="ARBA00023033"/>
    </source>
</evidence>
<proteinExistence type="inferred from homology"/>
<evidence type="ECO:0000256" key="8">
    <source>
        <dbReference type="ARBA" id="ARBA00022989"/>
    </source>
</evidence>
<dbReference type="GO" id="GO:0016705">
    <property type="term" value="F:oxidoreductase activity, acting on paired donors, with incorporation or reduction of molecular oxygen"/>
    <property type="evidence" value="ECO:0007669"/>
    <property type="project" value="InterPro"/>
</dbReference>
<dbReference type="OrthoDB" id="1470350at2759"/>
<keyword evidence="6 14" id="KW-0812">Transmembrane</keyword>
<evidence type="ECO:0000256" key="9">
    <source>
        <dbReference type="ARBA" id="ARBA00023002"/>
    </source>
</evidence>
<dbReference type="PRINTS" id="PR00385">
    <property type="entry name" value="P450"/>
</dbReference>
<evidence type="ECO:0000256" key="13">
    <source>
        <dbReference type="PIRSR" id="PIRSR602403-1"/>
    </source>
</evidence>
<dbReference type="Proteomes" id="UP000799118">
    <property type="component" value="Unassembled WGS sequence"/>
</dbReference>
<sequence length="537" mass="60586">MNFAMQLIVSVFGTVLTYGLYVVFRLLYSQYTSTFRIVPGPPPSSWWTGNFNEILATENTIFYKKWTDEYGPTIRFRLFFNISRLYTADTKALNHILLHDSVYHKPAIMRWSLGRISGPGLFYVQDHKHKIQRKIMNPAFSPGQLREFTQTFLAKASELRDIWASQINEGETQVDALSWLSKTTLDIIGLSGFNYDFHALSPDGDANELHHAFSTGFQVATRLNIWTIVQGVFSITRLIPSPGSAALRRARNTMRHIGEQLLHESKAYLKATGEKAETWRARDLLSLLVRSNMSTDLQDNQRMSDADVIAQVPTFLVAGHDTTSVGTTWALYALTQHKSVQNKLREELLSVPTENPTAEDLNSLPYLDAVVRETLRVHSPAPETARVAVKDDVLPLNIPFTDRSGVVHHEIRIKKGQHFLLAISGVNMSKKLWGEDAMEFRPERWLEPLPEAVSSIPGVWGHMMTFFGGSHGCIGYRFALLEMKALLFILVRAFQMDLAVPGEQIISRTAVVQRPHVRDEIEAGGQLPVLIKPCSRA</sequence>
<dbReference type="Gene3D" id="1.10.630.10">
    <property type="entry name" value="Cytochrome P450"/>
    <property type="match status" value="1"/>
</dbReference>
<accession>A0A6A4IUA3</accession>
<dbReference type="Pfam" id="PF00067">
    <property type="entry name" value="p450"/>
    <property type="match status" value="1"/>
</dbReference>
<dbReference type="EMBL" id="ML769383">
    <property type="protein sequence ID" value="KAE9411164.1"/>
    <property type="molecule type" value="Genomic_DNA"/>
</dbReference>